<evidence type="ECO:0000313" key="3">
    <source>
        <dbReference type="EMBL" id="GMR38921.1"/>
    </source>
</evidence>
<reference evidence="4" key="1">
    <citation type="submission" date="2022-10" db="EMBL/GenBank/DDBJ databases">
        <title>Genome assembly of Pristionchus species.</title>
        <authorList>
            <person name="Yoshida K."/>
            <person name="Sommer R.J."/>
        </authorList>
    </citation>
    <scope>NUCLEOTIDE SEQUENCE [LARGE SCALE GENOMIC DNA]</scope>
    <source>
        <strain evidence="4">RS5460</strain>
    </source>
</reference>
<feature type="signal peptide" evidence="2">
    <location>
        <begin position="1"/>
        <end position="15"/>
    </location>
</feature>
<feature type="chain" id="PRO_5042895767" evidence="2">
    <location>
        <begin position="16"/>
        <end position="78"/>
    </location>
</feature>
<evidence type="ECO:0000256" key="1">
    <source>
        <dbReference type="SAM" id="MobiDB-lite"/>
    </source>
</evidence>
<organism evidence="3 4">
    <name type="scientific">Pristionchus mayeri</name>
    <dbReference type="NCBI Taxonomy" id="1317129"/>
    <lineage>
        <taxon>Eukaryota</taxon>
        <taxon>Metazoa</taxon>
        <taxon>Ecdysozoa</taxon>
        <taxon>Nematoda</taxon>
        <taxon>Chromadorea</taxon>
        <taxon>Rhabditida</taxon>
        <taxon>Rhabditina</taxon>
        <taxon>Diplogasteromorpha</taxon>
        <taxon>Diplogasteroidea</taxon>
        <taxon>Neodiplogasteridae</taxon>
        <taxon>Pristionchus</taxon>
    </lineage>
</organism>
<feature type="compositionally biased region" description="Polar residues" evidence="1">
    <location>
        <begin position="65"/>
        <end position="78"/>
    </location>
</feature>
<dbReference type="Proteomes" id="UP001328107">
    <property type="component" value="Unassembled WGS sequence"/>
</dbReference>
<evidence type="ECO:0000256" key="2">
    <source>
        <dbReference type="SAM" id="SignalP"/>
    </source>
</evidence>
<name>A0AAN4ZH08_9BILA</name>
<sequence length="78" mass="8441">FSLSVLATTLVCTQAYYTNLNSDEAMNIMPYPSNGAGQYGEVRSLPYYNSDVVRAQPYYGGSSGNGINTAQYPRSGNN</sequence>
<keyword evidence="2" id="KW-0732">Signal</keyword>
<accession>A0AAN4ZH08</accession>
<evidence type="ECO:0000313" key="4">
    <source>
        <dbReference type="Proteomes" id="UP001328107"/>
    </source>
</evidence>
<dbReference type="EMBL" id="BTRK01000002">
    <property type="protein sequence ID" value="GMR38921.1"/>
    <property type="molecule type" value="Genomic_DNA"/>
</dbReference>
<gene>
    <name evidence="3" type="ORF">PMAYCL1PPCAC_09116</name>
</gene>
<proteinExistence type="predicted"/>
<dbReference type="AlphaFoldDB" id="A0AAN4ZH08"/>
<feature type="non-terminal residue" evidence="3">
    <location>
        <position position="1"/>
    </location>
</feature>
<comment type="caution">
    <text evidence="3">The sequence shown here is derived from an EMBL/GenBank/DDBJ whole genome shotgun (WGS) entry which is preliminary data.</text>
</comment>
<feature type="region of interest" description="Disordered" evidence="1">
    <location>
        <begin position="59"/>
        <end position="78"/>
    </location>
</feature>
<keyword evidence="4" id="KW-1185">Reference proteome</keyword>
<feature type="non-terminal residue" evidence="3">
    <location>
        <position position="78"/>
    </location>
</feature>
<protein>
    <submittedName>
        <fullName evidence="3">Uncharacterized protein</fullName>
    </submittedName>
</protein>